<comment type="caution">
    <text evidence="1">The sequence shown here is derived from an EMBL/GenBank/DDBJ whole genome shotgun (WGS) entry which is preliminary data.</text>
</comment>
<dbReference type="Pfam" id="PF05380">
    <property type="entry name" value="Peptidase_A17"/>
    <property type="match status" value="1"/>
</dbReference>
<dbReference type="Proteomes" id="UP000499080">
    <property type="component" value="Unassembled WGS sequence"/>
</dbReference>
<sequence>MFNLRSWQYTGDRETSASSVLDEDCLQLNLQHLEKVEKIKVTKREMLSIAQKIFDPLRNCLPCLISFKVASSENVENRDLWDDEVDEGTKREFSEWYNDLHLLKNIKIPRWFRMSSEEKQDISVHTFGKCKSKCMCCSSIYKSRN</sequence>
<protein>
    <submittedName>
        <fullName evidence="1">Uncharacterized protein</fullName>
    </submittedName>
</protein>
<organism evidence="1 2">
    <name type="scientific">Araneus ventricosus</name>
    <name type="common">Orbweaver spider</name>
    <name type="synonym">Epeira ventricosa</name>
    <dbReference type="NCBI Taxonomy" id="182803"/>
    <lineage>
        <taxon>Eukaryota</taxon>
        <taxon>Metazoa</taxon>
        <taxon>Ecdysozoa</taxon>
        <taxon>Arthropoda</taxon>
        <taxon>Chelicerata</taxon>
        <taxon>Arachnida</taxon>
        <taxon>Araneae</taxon>
        <taxon>Araneomorphae</taxon>
        <taxon>Entelegynae</taxon>
        <taxon>Araneoidea</taxon>
        <taxon>Araneidae</taxon>
        <taxon>Araneus</taxon>
    </lineage>
</organism>
<proteinExistence type="predicted"/>
<dbReference type="InterPro" id="IPR008042">
    <property type="entry name" value="Retrotrans_Pao"/>
</dbReference>
<name>A0A4Y2P243_ARAVE</name>
<evidence type="ECO:0000313" key="2">
    <source>
        <dbReference type="Proteomes" id="UP000499080"/>
    </source>
</evidence>
<keyword evidence="2" id="KW-1185">Reference proteome</keyword>
<accession>A0A4Y2P243</accession>
<reference evidence="1 2" key="1">
    <citation type="journal article" date="2019" name="Sci. Rep.">
        <title>Orb-weaving spider Araneus ventricosus genome elucidates the spidroin gene catalogue.</title>
        <authorList>
            <person name="Kono N."/>
            <person name="Nakamura H."/>
            <person name="Ohtoshi R."/>
            <person name="Moran D.A.P."/>
            <person name="Shinohara A."/>
            <person name="Yoshida Y."/>
            <person name="Fujiwara M."/>
            <person name="Mori M."/>
            <person name="Tomita M."/>
            <person name="Arakawa K."/>
        </authorList>
    </citation>
    <scope>NUCLEOTIDE SEQUENCE [LARGE SCALE GENOMIC DNA]</scope>
</reference>
<gene>
    <name evidence="1" type="ORF">AVEN_183449_1</name>
</gene>
<dbReference type="AlphaFoldDB" id="A0A4Y2P243"/>
<dbReference type="EMBL" id="BGPR01010299">
    <property type="protein sequence ID" value="GBN45434.1"/>
    <property type="molecule type" value="Genomic_DNA"/>
</dbReference>
<evidence type="ECO:0000313" key="1">
    <source>
        <dbReference type="EMBL" id="GBN45434.1"/>
    </source>
</evidence>